<feature type="transmembrane region" description="Helical" evidence="11">
    <location>
        <begin position="672"/>
        <end position="697"/>
    </location>
</feature>
<dbReference type="GO" id="GO:0005737">
    <property type="term" value="C:cytoplasm"/>
    <property type="evidence" value="ECO:0007669"/>
    <property type="project" value="UniProtKB-ARBA"/>
</dbReference>
<evidence type="ECO:0000256" key="1">
    <source>
        <dbReference type="ARBA" id="ARBA00004651"/>
    </source>
</evidence>
<dbReference type="InterPro" id="IPR017871">
    <property type="entry name" value="ABC_transporter-like_CS"/>
</dbReference>
<evidence type="ECO:0000259" key="13">
    <source>
        <dbReference type="PROSITE" id="PS50929"/>
    </source>
</evidence>
<reference evidence="14 15" key="1">
    <citation type="submission" date="2016-10" db="EMBL/GenBank/DDBJ databases">
        <authorList>
            <person name="de Groot N.N."/>
        </authorList>
    </citation>
    <scope>NUCLEOTIDE SEQUENCE [LARGE SCALE GENOMIC DNA]</scope>
    <source>
        <strain>J11</strain>
        <strain evidence="15">PG 39</strain>
    </source>
</reference>
<protein>
    <submittedName>
        <fullName evidence="14">ATP-binding cassette, subfamily B</fullName>
    </submittedName>
</protein>
<dbReference type="SUPFAM" id="SSF90123">
    <property type="entry name" value="ABC transporter transmembrane region"/>
    <property type="match status" value="2"/>
</dbReference>
<evidence type="ECO:0000313" key="15">
    <source>
        <dbReference type="Proteomes" id="UP000199065"/>
    </source>
</evidence>
<feature type="transmembrane region" description="Helical" evidence="11">
    <location>
        <begin position="166"/>
        <end position="183"/>
    </location>
</feature>
<dbReference type="OrthoDB" id="9806127at2"/>
<dbReference type="EMBL" id="FOPJ01000004">
    <property type="protein sequence ID" value="SFG43129.1"/>
    <property type="molecule type" value="Genomic_DNA"/>
</dbReference>
<feature type="transmembrane region" description="Helical" evidence="11">
    <location>
        <begin position="781"/>
        <end position="806"/>
    </location>
</feature>
<name>A0A1I2RUE1_9CORY</name>
<keyword evidence="7 11" id="KW-1133">Transmembrane helix</keyword>
<feature type="domain" description="ABC transporter" evidence="12">
    <location>
        <begin position="340"/>
        <end position="573"/>
    </location>
</feature>
<evidence type="ECO:0000313" key="14">
    <source>
        <dbReference type="EMBL" id="SFG43129.1"/>
    </source>
</evidence>
<dbReference type="InterPro" id="IPR003439">
    <property type="entry name" value="ABC_transporter-like_ATP-bd"/>
</dbReference>
<accession>A0A1I2RUE1</accession>
<keyword evidence="5" id="KW-0547">Nucleotide-binding</keyword>
<dbReference type="Pfam" id="PF00005">
    <property type="entry name" value="ABC_tran"/>
    <property type="match status" value="2"/>
</dbReference>
<keyword evidence="4 11" id="KW-0812">Transmembrane</keyword>
<sequence>MQHLWAALRRHRGLTATTLLAGLISIVFDAVIPLLTRDAIDTATGVRTPTTGPDHSRWFQVPDTIHGIIVVLLIIAAVKYAGHFTRRFTSGWLAYHVQHDLRMAVLTNLQRLDPPARRSLGTGQVVSRTISDLGQIQRLLGMAPMGLTMVLHLVLVVAIMVIISPLLTAVTLALVPLIVWAAARSRKALYGATWLAQAAGADVATHVEETVTGVRIVKAFHQSDTEVERNAALGRTLYSLRMRAARLNARFQPVLEQLPQVSVVIVVLVGGMLVMRESLSVGTFFAFSVYLNRVTEFARILASMVVRFYMGRASIDRVADLLDAQPVHPFIEAEPKEAPRGTVEVKLEHIALAPTLVDTTLELPAGEVTALVGPPGCGKTLLVRLIAGLDQPDEGQILFNGRDLRDFPEEELRHLVSFVPDEPFLYSGSIAHNIAMATGASQEEIEYAAKIACASEFIDRLEDGYDTIVGERGLTLSGGQRQRIALARALLARPKVLLLDDATSAIDAATEAQIVANLRAELRGVTILAVAHRHSTLDLAQQVALMDEGRIITCAPLSELEKHPGYQQLMGFRELTAAAVPDDHTYDPNLPSHGDTQDQGEPPLDQDVSDEQLWPHPSWELEEAHYVGIGAAPPPPGVDTRIPEEVLQEKPREPILQDAFSMREMLGSVRGLIAAVAALLIIGVVMDLSFPTLIRWALDHGVAQGEVSVLWWLSLTGLIVIGIAWGAAAWRTVLAAKTGEGLLYQLRLRSYAHLQSLSMNYFETHLSGRIMTRMTTDVDNLAGFLQTGLAQTVVSAGTLIGILVMLGVTAPSLALIAAAFLPIIIIATIFFRRYAARLYTRAREEISQVNATFQEAYNGAETTQLHLMGEDTYEQLREESSAYVKSRITSQALVAAYFPGLGFLSDIARAVVLGVGASMISDEQITTGVMIAFLLYLAQLFGPIQQLGQIFDTWQQASVSLSRIRELLAEKPIVEDTGTRTDAAERASEDLALNNVSFAYGEDLPEVTHDMQLLLPAGTTTALVGPTGAGKSTVIKLLARFYDPAHGSVEAGKVNIREFPIPNWRAQLAMVPQEPHLFQGTVASNIAYGRPEANREEIIAAIRRVGAAEVLAQLPHGVATQVNERGQGLSSGQRQLIALARAELVEPRILLLDEATATLDPATEAQVLGAAEKITDSAAQPRTSVIVAHRLATAERADHVVVIDHGRIIESGSPATLAANPDSAYTKLRRAAGMARAQLDNLRPSPKPGETTSEI</sequence>
<dbReference type="FunFam" id="3.40.50.300:FF:000299">
    <property type="entry name" value="ABC transporter ATP-binding protein/permease"/>
    <property type="match status" value="1"/>
</dbReference>
<dbReference type="InterPro" id="IPR011527">
    <property type="entry name" value="ABC1_TM_dom"/>
</dbReference>
<evidence type="ECO:0000256" key="6">
    <source>
        <dbReference type="ARBA" id="ARBA00022840"/>
    </source>
</evidence>
<feature type="domain" description="ABC transmembrane type-1" evidence="13">
    <location>
        <begin position="19"/>
        <end position="310"/>
    </location>
</feature>
<dbReference type="InterPro" id="IPR003593">
    <property type="entry name" value="AAA+_ATPase"/>
</dbReference>
<feature type="transmembrane region" description="Helical" evidence="11">
    <location>
        <begin position="139"/>
        <end position="160"/>
    </location>
</feature>
<keyword evidence="8 11" id="KW-0472">Membrane</keyword>
<dbReference type="GO" id="GO:0005524">
    <property type="term" value="F:ATP binding"/>
    <property type="evidence" value="ECO:0007669"/>
    <property type="project" value="UniProtKB-KW"/>
</dbReference>
<evidence type="ECO:0000256" key="3">
    <source>
        <dbReference type="ARBA" id="ARBA00022475"/>
    </source>
</evidence>
<dbReference type="CDD" id="cd18543">
    <property type="entry name" value="ABC_6TM_Rv0194_D1_like"/>
    <property type="match status" value="1"/>
</dbReference>
<comment type="subcellular location">
    <subcellularLocation>
        <location evidence="1">Cell membrane</location>
        <topology evidence="1">Multi-pass membrane protein</topology>
    </subcellularLocation>
</comment>
<feature type="transmembrane region" description="Helical" evidence="11">
    <location>
        <begin position="64"/>
        <end position="82"/>
    </location>
</feature>
<feature type="domain" description="ABC transporter" evidence="12">
    <location>
        <begin position="991"/>
        <end position="1230"/>
    </location>
</feature>
<dbReference type="RefSeq" id="WP_092284783.1">
    <property type="nucleotide sequence ID" value="NZ_FOPJ01000004.1"/>
</dbReference>
<evidence type="ECO:0000256" key="9">
    <source>
        <dbReference type="ARBA" id="ARBA00061644"/>
    </source>
</evidence>
<dbReference type="GO" id="GO:0016887">
    <property type="term" value="F:ATP hydrolysis activity"/>
    <property type="evidence" value="ECO:0007669"/>
    <property type="project" value="InterPro"/>
</dbReference>
<feature type="transmembrane region" description="Helical" evidence="11">
    <location>
        <begin position="812"/>
        <end position="831"/>
    </location>
</feature>
<dbReference type="GO" id="GO:0005886">
    <property type="term" value="C:plasma membrane"/>
    <property type="evidence" value="ECO:0007669"/>
    <property type="project" value="UniProtKB-SubCell"/>
</dbReference>
<evidence type="ECO:0000256" key="11">
    <source>
        <dbReference type="SAM" id="Phobius"/>
    </source>
</evidence>
<feature type="region of interest" description="Disordered" evidence="10">
    <location>
        <begin position="582"/>
        <end position="610"/>
    </location>
</feature>
<dbReference type="InterPro" id="IPR036640">
    <property type="entry name" value="ABC1_TM_sf"/>
</dbReference>
<keyword evidence="3" id="KW-1003">Cell membrane</keyword>
<evidence type="ECO:0000259" key="12">
    <source>
        <dbReference type="PROSITE" id="PS50893"/>
    </source>
</evidence>
<keyword evidence="6 14" id="KW-0067">ATP-binding</keyword>
<dbReference type="Proteomes" id="UP000199065">
    <property type="component" value="Unassembled WGS sequence"/>
</dbReference>
<dbReference type="SUPFAM" id="SSF52540">
    <property type="entry name" value="P-loop containing nucleoside triphosphate hydrolases"/>
    <property type="match status" value="2"/>
</dbReference>
<dbReference type="PROSITE" id="PS50929">
    <property type="entry name" value="ABC_TM1F"/>
    <property type="match status" value="2"/>
</dbReference>
<evidence type="ECO:0000256" key="4">
    <source>
        <dbReference type="ARBA" id="ARBA00022692"/>
    </source>
</evidence>
<dbReference type="GO" id="GO:0015421">
    <property type="term" value="F:ABC-type oligopeptide transporter activity"/>
    <property type="evidence" value="ECO:0007669"/>
    <property type="project" value="TreeGrafter"/>
</dbReference>
<proteinExistence type="inferred from homology"/>
<dbReference type="PROSITE" id="PS50893">
    <property type="entry name" value="ABC_TRANSPORTER_2"/>
    <property type="match status" value="2"/>
</dbReference>
<dbReference type="FunFam" id="3.40.50.300:FF:000604">
    <property type="entry name" value="ABC transporter B family member 28"/>
    <property type="match status" value="1"/>
</dbReference>
<dbReference type="InterPro" id="IPR039421">
    <property type="entry name" value="Type_1_exporter"/>
</dbReference>
<evidence type="ECO:0000256" key="2">
    <source>
        <dbReference type="ARBA" id="ARBA00022448"/>
    </source>
</evidence>
<dbReference type="PANTHER" id="PTHR43394">
    <property type="entry name" value="ATP-DEPENDENT PERMEASE MDL1, MITOCHONDRIAL"/>
    <property type="match status" value="1"/>
</dbReference>
<comment type="similarity">
    <text evidence="9">Belongs to the ABC transporter superfamily. Lipid exporter (TC 3.A.1.106) family.</text>
</comment>
<dbReference type="CDD" id="cd18546">
    <property type="entry name" value="ABC_6TM_Rv0194_D2_like"/>
    <property type="match status" value="1"/>
</dbReference>
<evidence type="ECO:0000256" key="10">
    <source>
        <dbReference type="SAM" id="MobiDB-lite"/>
    </source>
</evidence>
<evidence type="ECO:0000256" key="7">
    <source>
        <dbReference type="ARBA" id="ARBA00022989"/>
    </source>
</evidence>
<feature type="domain" description="ABC transmembrane type-1" evidence="13">
    <location>
        <begin position="674"/>
        <end position="956"/>
    </location>
</feature>
<dbReference type="Gene3D" id="3.40.50.300">
    <property type="entry name" value="P-loop containing nucleotide triphosphate hydrolases"/>
    <property type="match status" value="2"/>
</dbReference>
<evidence type="ECO:0000256" key="5">
    <source>
        <dbReference type="ARBA" id="ARBA00022741"/>
    </source>
</evidence>
<keyword evidence="15" id="KW-1185">Reference proteome</keyword>
<dbReference type="Pfam" id="PF00664">
    <property type="entry name" value="ABC_membrane"/>
    <property type="match status" value="2"/>
</dbReference>
<dbReference type="Gene3D" id="1.20.1560.10">
    <property type="entry name" value="ABC transporter type 1, transmembrane domain"/>
    <property type="match status" value="2"/>
</dbReference>
<keyword evidence="2" id="KW-0813">Transport</keyword>
<feature type="transmembrane region" description="Helical" evidence="11">
    <location>
        <begin position="709"/>
        <end position="730"/>
    </location>
</feature>
<gene>
    <name evidence="14" type="ORF">SAMN05660282_00854</name>
</gene>
<evidence type="ECO:0000256" key="8">
    <source>
        <dbReference type="ARBA" id="ARBA00023136"/>
    </source>
</evidence>
<dbReference type="SMART" id="SM00382">
    <property type="entry name" value="AAA"/>
    <property type="match status" value="2"/>
</dbReference>
<dbReference type="PANTHER" id="PTHR43394:SF1">
    <property type="entry name" value="ATP-BINDING CASSETTE SUB-FAMILY B MEMBER 10, MITOCHONDRIAL"/>
    <property type="match status" value="1"/>
</dbReference>
<dbReference type="PROSITE" id="PS00211">
    <property type="entry name" value="ABC_TRANSPORTER_1"/>
    <property type="match status" value="1"/>
</dbReference>
<dbReference type="InterPro" id="IPR027417">
    <property type="entry name" value="P-loop_NTPase"/>
</dbReference>
<dbReference type="STRING" id="185761.SAMN05660282_00854"/>
<dbReference type="AlphaFoldDB" id="A0A1I2RUE1"/>
<organism evidence="14 15">
    <name type="scientific">Corynebacterium spheniscorum</name>
    <dbReference type="NCBI Taxonomy" id="185761"/>
    <lineage>
        <taxon>Bacteria</taxon>
        <taxon>Bacillati</taxon>
        <taxon>Actinomycetota</taxon>
        <taxon>Actinomycetes</taxon>
        <taxon>Mycobacteriales</taxon>
        <taxon>Corynebacteriaceae</taxon>
        <taxon>Corynebacterium</taxon>
    </lineage>
</organism>